<comment type="caution">
    <text evidence="1">The sequence shown here is derived from an EMBL/GenBank/DDBJ whole genome shotgun (WGS) entry which is preliminary data.</text>
</comment>
<sequence length="315" mass="33486">VSVLAMGVGGVQIATDTGATTLVDAHRAMFDQFRRLGQLSGPGGVLPPLIAQTHSLEQQAARSGPATRRELLVLASRYAEYAGWMAQESGNDDSALWWTARAVDLATAGGDNELAVYALVRRSLVSLFRGDTATAIRLADHALTSAAPPRIRGLAAQHLAQSHAVAGDHDACMRSLDRSRDLLALDAADPSSPVIGASHLPDVVSMFTGWCLYELGHPRRAAEALDRETARLPADALRTRSRYGVRRALAHAAAGEIEQACAVTRGLLDAVDLVRSATITADLRRLARVLGRYPRNAAVRGLAPELSSLVTHSSL</sequence>
<dbReference type="Proteomes" id="UP000037020">
    <property type="component" value="Unassembled WGS sequence"/>
</dbReference>
<name>A0ABR5IVS2_9ACTN</name>
<evidence type="ECO:0000313" key="1">
    <source>
        <dbReference type="EMBL" id="KOG85247.1"/>
    </source>
</evidence>
<dbReference type="InterPro" id="IPR011990">
    <property type="entry name" value="TPR-like_helical_dom_sf"/>
</dbReference>
<protein>
    <submittedName>
        <fullName evidence="1">XRE family transcriptional regulator</fullName>
    </submittedName>
</protein>
<keyword evidence="2" id="KW-1185">Reference proteome</keyword>
<proteinExistence type="predicted"/>
<feature type="non-terminal residue" evidence="1">
    <location>
        <position position="1"/>
    </location>
</feature>
<dbReference type="EMBL" id="LGUT01003551">
    <property type="protein sequence ID" value="KOG85247.1"/>
    <property type="molecule type" value="Genomic_DNA"/>
</dbReference>
<reference evidence="1 2" key="1">
    <citation type="submission" date="2015-07" db="EMBL/GenBank/DDBJ databases">
        <authorList>
            <person name="Ju K.-S."/>
            <person name="Doroghazi J.R."/>
            <person name="Metcalf W.W."/>
        </authorList>
    </citation>
    <scope>NUCLEOTIDE SEQUENCE [LARGE SCALE GENOMIC DNA]</scope>
    <source>
        <strain evidence="1 2">NRRL B-3589</strain>
    </source>
</reference>
<dbReference type="SUPFAM" id="SSF48452">
    <property type="entry name" value="TPR-like"/>
    <property type="match status" value="1"/>
</dbReference>
<gene>
    <name evidence="1" type="ORF">ADK38_37765</name>
</gene>
<accession>A0ABR5IVS2</accession>
<dbReference type="Gene3D" id="1.25.40.10">
    <property type="entry name" value="Tetratricopeptide repeat domain"/>
    <property type="match status" value="1"/>
</dbReference>
<organism evidence="1 2">
    <name type="scientific">Streptomyces varsoviensis</name>
    <dbReference type="NCBI Taxonomy" id="67373"/>
    <lineage>
        <taxon>Bacteria</taxon>
        <taxon>Bacillati</taxon>
        <taxon>Actinomycetota</taxon>
        <taxon>Actinomycetes</taxon>
        <taxon>Kitasatosporales</taxon>
        <taxon>Streptomycetaceae</taxon>
        <taxon>Streptomyces</taxon>
    </lineage>
</organism>
<evidence type="ECO:0000313" key="2">
    <source>
        <dbReference type="Proteomes" id="UP000037020"/>
    </source>
</evidence>